<name>A0A4S8L4J2_DENBC</name>
<evidence type="ECO:0000256" key="6">
    <source>
        <dbReference type="ARBA" id="ARBA00022777"/>
    </source>
</evidence>
<evidence type="ECO:0000256" key="3">
    <source>
        <dbReference type="ARBA" id="ARBA00022527"/>
    </source>
</evidence>
<gene>
    <name evidence="12" type="ORF">K435DRAFT_930945</name>
</gene>
<evidence type="ECO:0000256" key="7">
    <source>
        <dbReference type="ARBA" id="ARBA00022840"/>
    </source>
</evidence>
<sequence length="252" mass="28098">MYTSNSALSNNGYNAAITFSPSTPSSSSYASSYTGIGASPTRNFDPSGSQVVRSGLVNVKEDGTFASWIWKAKWLILKEQTLSLHKSEGAPQQSVIMLKDITNIERTDLKPYCLLLETKEKRYYFSLKTDEEVYSWQDDIYSRSPLMGVSNPTNFVHKVHVGFDPVSGAFTGMPEQWSKLLTKSAITREDYAKDPQAVLDVLEFYTDHQKREMEEMGGIATSSSTMSFMSRSTSNMLSTGTLLSTAAQMYRD</sequence>
<comment type="catalytic activity">
    <reaction evidence="8">
        <text>L-threonyl-[protein] + ATP = O-phospho-L-threonyl-[protein] + ADP + H(+)</text>
        <dbReference type="Rhea" id="RHEA:46608"/>
        <dbReference type="Rhea" id="RHEA-COMP:11060"/>
        <dbReference type="Rhea" id="RHEA-COMP:11605"/>
        <dbReference type="ChEBI" id="CHEBI:15378"/>
        <dbReference type="ChEBI" id="CHEBI:30013"/>
        <dbReference type="ChEBI" id="CHEBI:30616"/>
        <dbReference type="ChEBI" id="CHEBI:61977"/>
        <dbReference type="ChEBI" id="CHEBI:456216"/>
        <dbReference type="EC" id="2.7.11.1"/>
    </reaction>
</comment>
<dbReference type="Gene3D" id="2.30.29.30">
    <property type="entry name" value="Pleckstrin-homology domain (PH domain)/Phosphotyrosine-binding domain (PTB)"/>
    <property type="match status" value="1"/>
</dbReference>
<dbReference type="SMART" id="SM00285">
    <property type="entry name" value="PBD"/>
    <property type="match status" value="1"/>
</dbReference>
<keyword evidence="13" id="KW-1185">Reference proteome</keyword>
<dbReference type="InterPro" id="IPR001849">
    <property type="entry name" value="PH_domain"/>
</dbReference>
<evidence type="ECO:0000259" key="11">
    <source>
        <dbReference type="PROSITE" id="PS50108"/>
    </source>
</evidence>
<dbReference type="AlphaFoldDB" id="A0A4S8L4J2"/>
<keyword evidence="3" id="KW-0723">Serine/threonine-protein kinase</keyword>
<evidence type="ECO:0000256" key="9">
    <source>
        <dbReference type="ARBA" id="ARBA00048679"/>
    </source>
</evidence>
<dbReference type="FunFam" id="3.90.810.10:FF:000005">
    <property type="entry name" value="Non-specific serine/threonine protein kinase"/>
    <property type="match status" value="1"/>
</dbReference>
<dbReference type="Pfam" id="PF00169">
    <property type="entry name" value="PH"/>
    <property type="match status" value="1"/>
</dbReference>
<evidence type="ECO:0000256" key="8">
    <source>
        <dbReference type="ARBA" id="ARBA00047899"/>
    </source>
</evidence>
<dbReference type="EMBL" id="ML179670">
    <property type="protein sequence ID" value="THU83330.1"/>
    <property type="molecule type" value="Genomic_DNA"/>
</dbReference>
<evidence type="ECO:0000259" key="10">
    <source>
        <dbReference type="PROSITE" id="PS50003"/>
    </source>
</evidence>
<evidence type="ECO:0000256" key="2">
    <source>
        <dbReference type="ARBA" id="ARBA00012513"/>
    </source>
</evidence>
<dbReference type="InterPro" id="IPR033923">
    <property type="entry name" value="PAK_BD"/>
</dbReference>
<evidence type="ECO:0000256" key="5">
    <source>
        <dbReference type="ARBA" id="ARBA00022741"/>
    </source>
</evidence>
<evidence type="ECO:0000313" key="12">
    <source>
        <dbReference type="EMBL" id="THU83330.1"/>
    </source>
</evidence>
<reference evidence="12 13" key="1">
    <citation type="journal article" date="2019" name="Nat. Ecol. Evol.">
        <title>Megaphylogeny resolves global patterns of mushroom evolution.</title>
        <authorList>
            <person name="Varga T."/>
            <person name="Krizsan K."/>
            <person name="Foldi C."/>
            <person name="Dima B."/>
            <person name="Sanchez-Garcia M."/>
            <person name="Sanchez-Ramirez S."/>
            <person name="Szollosi G.J."/>
            <person name="Szarkandi J.G."/>
            <person name="Papp V."/>
            <person name="Albert L."/>
            <person name="Andreopoulos W."/>
            <person name="Angelini C."/>
            <person name="Antonin V."/>
            <person name="Barry K.W."/>
            <person name="Bougher N.L."/>
            <person name="Buchanan P."/>
            <person name="Buyck B."/>
            <person name="Bense V."/>
            <person name="Catcheside P."/>
            <person name="Chovatia M."/>
            <person name="Cooper J."/>
            <person name="Damon W."/>
            <person name="Desjardin D."/>
            <person name="Finy P."/>
            <person name="Geml J."/>
            <person name="Haridas S."/>
            <person name="Hughes K."/>
            <person name="Justo A."/>
            <person name="Karasinski D."/>
            <person name="Kautmanova I."/>
            <person name="Kiss B."/>
            <person name="Kocsube S."/>
            <person name="Kotiranta H."/>
            <person name="LaButti K.M."/>
            <person name="Lechner B.E."/>
            <person name="Liimatainen K."/>
            <person name="Lipzen A."/>
            <person name="Lukacs Z."/>
            <person name="Mihaltcheva S."/>
            <person name="Morgado L.N."/>
            <person name="Niskanen T."/>
            <person name="Noordeloos M.E."/>
            <person name="Ohm R.A."/>
            <person name="Ortiz-Santana B."/>
            <person name="Ovrebo C."/>
            <person name="Racz N."/>
            <person name="Riley R."/>
            <person name="Savchenko A."/>
            <person name="Shiryaev A."/>
            <person name="Soop K."/>
            <person name="Spirin V."/>
            <person name="Szebenyi C."/>
            <person name="Tomsovsky M."/>
            <person name="Tulloss R.E."/>
            <person name="Uehling J."/>
            <person name="Grigoriev I.V."/>
            <person name="Vagvolgyi C."/>
            <person name="Papp T."/>
            <person name="Martin F.M."/>
            <person name="Miettinen O."/>
            <person name="Hibbett D.S."/>
            <person name="Nagy L.G."/>
        </authorList>
    </citation>
    <scope>NUCLEOTIDE SEQUENCE [LARGE SCALE GENOMIC DNA]</scope>
    <source>
        <strain evidence="12 13">CBS 962.96</strain>
    </source>
</reference>
<dbReference type="PROSITE" id="PS50003">
    <property type="entry name" value="PH_DOMAIN"/>
    <property type="match status" value="1"/>
</dbReference>
<dbReference type="SUPFAM" id="SSF50729">
    <property type="entry name" value="PH domain-like"/>
    <property type="match status" value="1"/>
</dbReference>
<evidence type="ECO:0000313" key="13">
    <source>
        <dbReference type="Proteomes" id="UP000297245"/>
    </source>
</evidence>
<dbReference type="Proteomes" id="UP000297245">
    <property type="component" value="Unassembled WGS sequence"/>
</dbReference>
<dbReference type="InterPro" id="IPR036936">
    <property type="entry name" value="CRIB_dom_sf"/>
</dbReference>
<evidence type="ECO:0000256" key="1">
    <source>
        <dbReference type="ARBA" id="ARBA00008874"/>
    </source>
</evidence>
<dbReference type="EC" id="2.7.11.1" evidence="2"/>
<keyword evidence="5" id="KW-0547">Nucleotide-binding</keyword>
<dbReference type="InterPro" id="IPR000095">
    <property type="entry name" value="CRIB_dom"/>
</dbReference>
<keyword evidence="7" id="KW-0067">ATP-binding</keyword>
<dbReference type="Pfam" id="PF00786">
    <property type="entry name" value="PBD"/>
    <property type="match status" value="1"/>
</dbReference>
<dbReference type="OrthoDB" id="248923at2759"/>
<dbReference type="GO" id="GO:0005524">
    <property type="term" value="F:ATP binding"/>
    <property type="evidence" value="ECO:0007669"/>
    <property type="project" value="UniProtKB-KW"/>
</dbReference>
<dbReference type="InterPro" id="IPR011993">
    <property type="entry name" value="PH-like_dom_sf"/>
</dbReference>
<dbReference type="PROSITE" id="PS50108">
    <property type="entry name" value="CRIB"/>
    <property type="match status" value="1"/>
</dbReference>
<accession>A0A4S8L4J2</accession>
<dbReference type="SMART" id="SM00233">
    <property type="entry name" value="PH"/>
    <property type="match status" value="1"/>
</dbReference>
<proteinExistence type="inferred from homology"/>
<keyword evidence="6" id="KW-0418">Kinase</keyword>
<comment type="catalytic activity">
    <reaction evidence="9">
        <text>L-seryl-[protein] + ATP = O-phospho-L-seryl-[protein] + ADP + H(+)</text>
        <dbReference type="Rhea" id="RHEA:17989"/>
        <dbReference type="Rhea" id="RHEA-COMP:9863"/>
        <dbReference type="Rhea" id="RHEA-COMP:11604"/>
        <dbReference type="ChEBI" id="CHEBI:15378"/>
        <dbReference type="ChEBI" id="CHEBI:29999"/>
        <dbReference type="ChEBI" id="CHEBI:30616"/>
        <dbReference type="ChEBI" id="CHEBI:83421"/>
        <dbReference type="ChEBI" id="CHEBI:456216"/>
        <dbReference type="EC" id="2.7.11.1"/>
    </reaction>
</comment>
<organism evidence="12 13">
    <name type="scientific">Dendrothele bispora (strain CBS 962.96)</name>
    <dbReference type="NCBI Taxonomy" id="1314807"/>
    <lineage>
        <taxon>Eukaryota</taxon>
        <taxon>Fungi</taxon>
        <taxon>Dikarya</taxon>
        <taxon>Basidiomycota</taxon>
        <taxon>Agaricomycotina</taxon>
        <taxon>Agaricomycetes</taxon>
        <taxon>Agaricomycetidae</taxon>
        <taxon>Agaricales</taxon>
        <taxon>Agaricales incertae sedis</taxon>
        <taxon>Dendrothele</taxon>
    </lineage>
</organism>
<dbReference type="GO" id="GO:0004674">
    <property type="term" value="F:protein serine/threonine kinase activity"/>
    <property type="evidence" value="ECO:0007669"/>
    <property type="project" value="UniProtKB-KW"/>
</dbReference>
<feature type="domain" description="CRIB" evidence="11">
    <location>
        <begin position="149"/>
        <end position="162"/>
    </location>
</feature>
<dbReference type="CDD" id="cd01093">
    <property type="entry name" value="CRIB_PAK_like"/>
    <property type="match status" value="1"/>
</dbReference>
<keyword evidence="4" id="KW-0808">Transferase</keyword>
<protein>
    <recommendedName>
        <fullName evidence="2">non-specific serine/threonine protein kinase</fullName>
        <ecNumber evidence="2">2.7.11.1</ecNumber>
    </recommendedName>
</protein>
<comment type="similarity">
    <text evidence="1">Belongs to the protein kinase superfamily. STE Ser/Thr protein kinase family. STE20 subfamily.</text>
</comment>
<feature type="domain" description="PH" evidence="10">
    <location>
        <begin position="50"/>
        <end position="145"/>
    </location>
</feature>
<dbReference type="CDD" id="cd13279">
    <property type="entry name" value="PH_Cla4_Ste20"/>
    <property type="match status" value="1"/>
</dbReference>
<dbReference type="Gene3D" id="3.90.810.10">
    <property type="entry name" value="CRIB domain"/>
    <property type="match status" value="1"/>
</dbReference>
<evidence type="ECO:0000256" key="4">
    <source>
        <dbReference type="ARBA" id="ARBA00022679"/>
    </source>
</evidence>